<proteinExistence type="predicted"/>
<evidence type="ECO:0000256" key="2">
    <source>
        <dbReference type="SAM" id="MobiDB-lite"/>
    </source>
</evidence>
<evidence type="ECO:0000256" key="1">
    <source>
        <dbReference type="SAM" id="Coils"/>
    </source>
</evidence>
<organism evidence="3 4">
    <name type="scientific">Plectus sambesii</name>
    <dbReference type="NCBI Taxonomy" id="2011161"/>
    <lineage>
        <taxon>Eukaryota</taxon>
        <taxon>Metazoa</taxon>
        <taxon>Ecdysozoa</taxon>
        <taxon>Nematoda</taxon>
        <taxon>Chromadorea</taxon>
        <taxon>Plectida</taxon>
        <taxon>Plectina</taxon>
        <taxon>Plectoidea</taxon>
        <taxon>Plectidae</taxon>
        <taxon>Plectus</taxon>
    </lineage>
</organism>
<feature type="compositionally biased region" description="Basic and acidic residues" evidence="2">
    <location>
        <begin position="14"/>
        <end position="45"/>
    </location>
</feature>
<feature type="coiled-coil region" evidence="1">
    <location>
        <begin position="97"/>
        <end position="124"/>
    </location>
</feature>
<accession>A0A914UVQ9</accession>
<keyword evidence="3" id="KW-1185">Reference proteome</keyword>
<dbReference type="AlphaFoldDB" id="A0A914UVQ9"/>
<dbReference type="WBParaSite" id="PSAMB.scaffold1278size33446.g12209.t1">
    <property type="protein sequence ID" value="PSAMB.scaffold1278size33446.g12209.t1"/>
    <property type="gene ID" value="PSAMB.scaffold1278size33446.g12209"/>
</dbReference>
<evidence type="ECO:0000313" key="4">
    <source>
        <dbReference type="WBParaSite" id="PSAMB.scaffold1278size33446.g12209.t1"/>
    </source>
</evidence>
<sequence length="259" mass="30451">MELQIQRQQSTSTSEDHSRPEKEISDLKAEVSRLRRQNESLREKEHRLHEAEIKADMYQKQVEELKNLPPRLFSTRQVSPEKKKVRISDHATTSTPVFKELQRNDALNDRLRELQKENIDLRSRLAGVTPKNAATAANIENCRGCRDLNRQKTHQATYLEEKVIAARQRAVQYEQHCKQLRVEMNDLNKMLSDIHSKYQKQIDQLSEHASMYKSRSERLERWNCSSLRGFQTDIKQIREKLSAVEREIVQTQLLYTAGE</sequence>
<feature type="compositionally biased region" description="Polar residues" evidence="2">
    <location>
        <begin position="1"/>
        <end position="13"/>
    </location>
</feature>
<name>A0A914UVQ9_9BILA</name>
<reference evidence="4" key="1">
    <citation type="submission" date="2022-11" db="UniProtKB">
        <authorList>
            <consortium name="WormBaseParasite"/>
        </authorList>
    </citation>
    <scope>IDENTIFICATION</scope>
</reference>
<keyword evidence="1" id="KW-0175">Coiled coil</keyword>
<evidence type="ECO:0000313" key="3">
    <source>
        <dbReference type="Proteomes" id="UP000887566"/>
    </source>
</evidence>
<feature type="coiled-coil region" evidence="1">
    <location>
        <begin position="227"/>
        <end position="254"/>
    </location>
</feature>
<feature type="region of interest" description="Disordered" evidence="2">
    <location>
        <begin position="1"/>
        <end position="45"/>
    </location>
</feature>
<dbReference type="Proteomes" id="UP000887566">
    <property type="component" value="Unplaced"/>
</dbReference>
<protein>
    <submittedName>
        <fullName evidence="4">Centrosomal protein of 162 kDa</fullName>
    </submittedName>
</protein>